<dbReference type="AlphaFoldDB" id="A0A1H9GM39"/>
<dbReference type="RefSeq" id="WP_092578755.1">
    <property type="nucleotide sequence ID" value="NZ_FOFN01000002.1"/>
</dbReference>
<keyword evidence="3" id="KW-1185">Reference proteome</keyword>
<protein>
    <submittedName>
        <fullName evidence="2">Uncharacterized protein</fullName>
    </submittedName>
</protein>
<feature type="transmembrane region" description="Helical" evidence="1">
    <location>
        <begin position="12"/>
        <end position="32"/>
    </location>
</feature>
<organism evidence="2 3">
    <name type="scientific">Hyunsoonleella jejuensis</name>
    <dbReference type="NCBI Taxonomy" id="419940"/>
    <lineage>
        <taxon>Bacteria</taxon>
        <taxon>Pseudomonadati</taxon>
        <taxon>Bacteroidota</taxon>
        <taxon>Flavobacteriia</taxon>
        <taxon>Flavobacteriales</taxon>
        <taxon>Flavobacteriaceae</taxon>
    </lineage>
</organism>
<proteinExistence type="predicted"/>
<evidence type="ECO:0000313" key="2">
    <source>
        <dbReference type="EMBL" id="SEQ51161.1"/>
    </source>
</evidence>
<feature type="transmembrane region" description="Helical" evidence="1">
    <location>
        <begin position="44"/>
        <end position="63"/>
    </location>
</feature>
<keyword evidence="1" id="KW-0472">Membrane</keyword>
<dbReference type="EMBL" id="FOFN01000002">
    <property type="protein sequence ID" value="SEQ51161.1"/>
    <property type="molecule type" value="Genomic_DNA"/>
</dbReference>
<evidence type="ECO:0000313" key="3">
    <source>
        <dbReference type="Proteomes" id="UP000198999"/>
    </source>
</evidence>
<keyword evidence="1" id="KW-0812">Transmembrane</keyword>
<evidence type="ECO:0000256" key="1">
    <source>
        <dbReference type="SAM" id="Phobius"/>
    </source>
</evidence>
<keyword evidence="1" id="KW-1133">Transmembrane helix</keyword>
<sequence length="67" mass="7812">MKNKKITTIQWATMAFIMLYLLWEFVVLSSWKENTAGPLIRVDLLILYPMILIGIVISIIQFLKRGN</sequence>
<gene>
    <name evidence="2" type="ORF">SAMN05421824_1848</name>
</gene>
<name>A0A1H9GM39_9FLAO</name>
<accession>A0A1H9GM39</accession>
<reference evidence="2 3" key="1">
    <citation type="submission" date="2016-10" db="EMBL/GenBank/DDBJ databases">
        <authorList>
            <person name="de Groot N.N."/>
        </authorList>
    </citation>
    <scope>NUCLEOTIDE SEQUENCE [LARGE SCALE GENOMIC DNA]</scope>
    <source>
        <strain evidence="2 3">DSM 21035</strain>
    </source>
</reference>
<dbReference type="Proteomes" id="UP000198999">
    <property type="component" value="Unassembled WGS sequence"/>
</dbReference>